<dbReference type="Gene3D" id="3.30.565.10">
    <property type="entry name" value="Histidine kinase-like ATPase, C-terminal domain"/>
    <property type="match status" value="1"/>
</dbReference>
<keyword evidence="7" id="KW-0067">ATP-binding</keyword>
<keyword evidence="4" id="KW-0808">Transferase</keyword>
<evidence type="ECO:0000256" key="5">
    <source>
        <dbReference type="ARBA" id="ARBA00022741"/>
    </source>
</evidence>
<organism evidence="11 12">
    <name type="scientific">Terrimicrobium sacchariphilum</name>
    <dbReference type="NCBI Taxonomy" id="690879"/>
    <lineage>
        <taxon>Bacteria</taxon>
        <taxon>Pseudomonadati</taxon>
        <taxon>Verrucomicrobiota</taxon>
        <taxon>Terrimicrobiia</taxon>
        <taxon>Terrimicrobiales</taxon>
        <taxon>Terrimicrobiaceae</taxon>
        <taxon>Terrimicrobium</taxon>
    </lineage>
</organism>
<evidence type="ECO:0000256" key="8">
    <source>
        <dbReference type="ARBA" id="ARBA00023012"/>
    </source>
</evidence>
<dbReference type="Pfam" id="PF13188">
    <property type="entry name" value="PAS_8"/>
    <property type="match status" value="1"/>
</dbReference>
<dbReference type="InterPro" id="IPR035965">
    <property type="entry name" value="PAS-like_dom_sf"/>
</dbReference>
<dbReference type="SUPFAM" id="SSF47384">
    <property type="entry name" value="Homodimeric domain of signal transducing histidine kinase"/>
    <property type="match status" value="1"/>
</dbReference>
<dbReference type="AlphaFoldDB" id="A0A146G900"/>
<keyword evidence="5" id="KW-0547">Nucleotide-binding</keyword>
<dbReference type="InterPro" id="IPR005467">
    <property type="entry name" value="His_kinase_dom"/>
</dbReference>
<dbReference type="InterPro" id="IPR003661">
    <property type="entry name" value="HisK_dim/P_dom"/>
</dbReference>
<accession>A0A146G900</accession>
<dbReference type="PROSITE" id="PS50112">
    <property type="entry name" value="PAS"/>
    <property type="match status" value="1"/>
</dbReference>
<dbReference type="Gene3D" id="3.30.450.20">
    <property type="entry name" value="PAS domain"/>
    <property type="match status" value="1"/>
</dbReference>
<dbReference type="Gene3D" id="1.10.287.130">
    <property type="match status" value="1"/>
</dbReference>
<keyword evidence="8" id="KW-0902">Two-component regulatory system</keyword>
<evidence type="ECO:0000313" key="11">
    <source>
        <dbReference type="EMBL" id="GAT34169.1"/>
    </source>
</evidence>
<dbReference type="Pfam" id="PF00512">
    <property type="entry name" value="HisKA"/>
    <property type="match status" value="1"/>
</dbReference>
<dbReference type="FunCoup" id="A0A146G900">
    <property type="interactions" value="278"/>
</dbReference>
<protein>
    <recommendedName>
        <fullName evidence="2">histidine kinase</fullName>
        <ecNumber evidence="2">2.7.13.3</ecNumber>
    </recommendedName>
</protein>
<dbReference type="InterPro" id="IPR036097">
    <property type="entry name" value="HisK_dim/P_sf"/>
</dbReference>
<dbReference type="SMART" id="SM00387">
    <property type="entry name" value="HATPase_c"/>
    <property type="match status" value="1"/>
</dbReference>
<dbReference type="InterPro" id="IPR003594">
    <property type="entry name" value="HATPase_dom"/>
</dbReference>
<evidence type="ECO:0000256" key="2">
    <source>
        <dbReference type="ARBA" id="ARBA00012438"/>
    </source>
</evidence>
<evidence type="ECO:0000256" key="4">
    <source>
        <dbReference type="ARBA" id="ARBA00022679"/>
    </source>
</evidence>
<evidence type="ECO:0000256" key="7">
    <source>
        <dbReference type="ARBA" id="ARBA00022840"/>
    </source>
</evidence>
<dbReference type="EMBL" id="BDCO01000002">
    <property type="protein sequence ID" value="GAT34169.1"/>
    <property type="molecule type" value="Genomic_DNA"/>
</dbReference>
<evidence type="ECO:0000313" key="12">
    <source>
        <dbReference type="Proteomes" id="UP000076023"/>
    </source>
</evidence>
<dbReference type="GO" id="GO:0000155">
    <property type="term" value="F:phosphorelay sensor kinase activity"/>
    <property type="evidence" value="ECO:0007669"/>
    <property type="project" value="InterPro"/>
</dbReference>
<dbReference type="SMART" id="SM00091">
    <property type="entry name" value="PAS"/>
    <property type="match status" value="1"/>
</dbReference>
<feature type="domain" description="PAS" evidence="10">
    <location>
        <begin position="31"/>
        <end position="76"/>
    </location>
</feature>
<keyword evidence="12" id="KW-1185">Reference proteome</keyword>
<dbReference type="RefSeq" id="WP_075079825.1">
    <property type="nucleotide sequence ID" value="NZ_BDCO01000002.1"/>
</dbReference>
<dbReference type="SUPFAM" id="SSF55874">
    <property type="entry name" value="ATPase domain of HSP90 chaperone/DNA topoisomerase II/histidine kinase"/>
    <property type="match status" value="1"/>
</dbReference>
<dbReference type="SMART" id="SM00388">
    <property type="entry name" value="HisKA"/>
    <property type="match status" value="1"/>
</dbReference>
<dbReference type="Pfam" id="PF02518">
    <property type="entry name" value="HATPase_c"/>
    <property type="match status" value="1"/>
</dbReference>
<dbReference type="PANTHER" id="PTHR43065:SF10">
    <property type="entry name" value="PEROXIDE STRESS-ACTIVATED HISTIDINE KINASE MAK3"/>
    <property type="match status" value="1"/>
</dbReference>
<dbReference type="CDD" id="cd00082">
    <property type="entry name" value="HisKA"/>
    <property type="match status" value="1"/>
</dbReference>
<dbReference type="SUPFAM" id="SSF55785">
    <property type="entry name" value="PYP-like sensor domain (PAS domain)"/>
    <property type="match status" value="1"/>
</dbReference>
<dbReference type="InterPro" id="IPR000014">
    <property type="entry name" value="PAS"/>
</dbReference>
<dbReference type="EC" id="2.7.13.3" evidence="2"/>
<dbReference type="PANTHER" id="PTHR43065">
    <property type="entry name" value="SENSOR HISTIDINE KINASE"/>
    <property type="match status" value="1"/>
</dbReference>
<comment type="caution">
    <text evidence="11">The sequence shown here is derived from an EMBL/GenBank/DDBJ whole genome shotgun (WGS) entry which is preliminary data.</text>
</comment>
<dbReference type="OrthoDB" id="9815750at2"/>
<evidence type="ECO:0000259" key="10">
    <source>
        <dbReference type="PROSITE" id="PS50112"/>
    </source>
</evidence>
<dbReference type="InterPro" id="IPR036890">
    <property type="entry name" value="HATPase_C_sf"/>
</dbReference>
<proteinExistence type="predicted"/>
<dbReference type="InterPro" id="IPR004358">
    <property type="entry name" value="Sig_transdc_His_kin-like_C"/>
</dbReference>
<evidence type="ECO:0000256" key="1">
    <source>
        <dbReference type="ARBA" id="ARBA00000085"/>
    </source>
</evidence>
<dbReference type="GO" id="GO:0005524">
    <property type="term" value="F:ATP binding"/>
    <property type="evidence" value="ECO:0007669"/>
    <property type="project" value="UniProtKB-KW"/>
</dbReference>
<dbReference type="STRING" id="690879.TSACC_22593"/>
<evidence type="ECO:0000256" key="6">
    <source>
        <dbReference type="ARBA" id="ARBA00022777"/>
    </source>
</evidence>
<gene>
    <name evidence="11" type="ORF">TSACC_22593</name>
</gene>
<feature type="domain" description="Histidine kinase" evidence="9">
    <location>
        <begin position="162"/>
        <end position="374"/>
    </location>
</feature>
<dbReference type="InParanoid" id="A0A146G900"/>
<comment type="catalytic activity">
    <reaction evidence="1">
        <text>ATP + protein L-histidine = ADP + protein N-phospho-L-histidine.</text>
        <dbReference type="EC" id="2.7.13.3"/>
    </reaction>
</comment>
<evidence type="ECO:0000259" key="9">
    <source>
        <dbReference type="PROSITE" id="PS50109"/>
    </source>
</evidence>
<keyword evidence="3" id="KW-0597">Phosphoprotein</keyword>
<keyword evidence="6" id="KW-0418">Kinase</keyword>
<dbReference type="Proteomes" id="UP000076023">
    <property type="component" value="Unassembled WGS sequence"/>
</dbReference>
<dbReference type="PROSITE" id="PS50109">
    <property type="entry name" value="HIS_KIN"/>
    <property type="match status" value="1"/>
</dbReference>
<name>A0A146G900_TERSA</name>
<dbReference type="CDD" id="cd00130">
    <property type="entry name" value="PAS"/>
    <property type="match status" value="1"/>
</dbReference>
<dbReference type="PRINTS" id="PR00344">
    <property type="entry name" value="BCTRLSENSOR"/>
</dbReference>
<evidence type="ECO:0000256" key="3">
    <source>
        <dbReference type="ARBA" id="ARBA00022553"/>
    </source>
</evidence>
<sequence>MKRGFLEKLIERIRLVQPGDVQNYLVEIAREKGFLETIFNAILEGVIVTDPSGRIIYLNRAAAGFFGISVEASLGELLGHAVRGLDFEQLSAGGGVISRDLEVFYPENRHLNFYTVPLMSEDSPDEVVGHAIILRDITQYRRETQETIESERFSALTLLAAGVAHEIGNPLNSLDIHLQLMERRLRKLPSRSRGEFEESINVARQEVKRLDHIITQFLRAIRPQPLTLRPDSLNAIVEESVSFLQAEIRDRDILVEVDLDRSLPTLGVDRDQIKQAFYNIIRNAFQAMKTGGILRIRSGADETHQFISFADSGGGIAPENITRVFEPYFTTKQSGSGLGLLIVRRIVRAHGGEVIIESAPGQGLTVTIRLPSGDRRVRFLEQGSPNEAK</sequence>
<reference evidence="12" key="1">
    <citation type="journal article" date="2017" name="Genome Announc.">
        <title>Draft Genome Sequence of Terrimicrobium sacchariphilum NM-5T, a Facultative Anaerobic Soil Bacterium of the Class Spartobacteria.</title>
        <authorList>
            <person name="Qiu Y.L."/>
            <person name="Tourlousse D.M."/>
            <person name="Matsuura N."/>
            <person name="Ohashi A."/>
            <person name="Sekiguchi Y."/>
        </authorList>
    </citation>
    <scope>NUCLEOTIDE SEQUENCE [LARGE SCALE GENOMIC DNA]</scope>
    <source>
        <strain evidence="12">NM-5</strain>
    </source>
</reference>